<evidence type="ECO:0000313" key="2">
    <source>
        <dbReference type="Proteomes" id="UP000267342"/>
    </source>
</evidence>
<dbReference type="Proteomes" id="UP000267342">
    <property type="component" value="Chromosome"/>
</dbReference>
<keyword evidence="2" id="KW-1185">Reference proteome</keyword>
<sequence>MAEGRFHFVNVPLDGLPAEQVDKGLLQPMPHLHQLIRYLNAQIVQ</sequence>
<name>A0A348HI88_9GAMM</name>
<dbReference type="KEGG" id="zpl:ZBT109_2610"/>
<dbReference type="EMBL" id="AP018933">
    <property type="protein sequence ID" value="BBG31340.1"/>
    <property type="molecule type" value="Genomic_DNA"/>
</dbReference>
<dbReference type="GO" id="GO:0004519">
    <property type="term" value="F:endonuclease activity"/>
    <property type="evidence" value="ECO:0007669"/>
    <property type="project" value="UniProtKB-KW"/>
</dbReference>
<organism evidence="1 2">
    <name type="scientific">Zymobacter palmae</name>
    <dbReference type="NCBI Taxonomy" id="33074"/>
    <lineage>
        <taxon>Bacteria</taxon>
        <taxon>Pseudomonadati</taxon>
        <taxon>Pseudomonadota</taxon>
        <taxon>Gammaproteobacteria</taxon>
        <taxon>Oceanospirillales</taxon>
        <taxon>Halomonadaceae</taxon>
        <taxon>Zymobacter group</taxon>
        <taxon>Zymobacter</taxon>
    </lineage>
</organism>
<protein>
    <submittedName>
        <fullName evidence="1">Restriction endonuclease S subunits</fullName>
    </submittedName>
</protein>
<keyword evidence="1" id="KW-0255">Endonuclease</keyword>
<keyword evidence="1" id="KW-0378">Hydrolase</keyword>
<accession>A0A348HI88</accession>
<proteinExistence type="predicted"/>
<evidence type="ECO:0000313" key="1">
    <source>
        <dbReference type="EMBL" id="BBG31340.1"/>
    </source>
</evidence>
<reference evidence="1 2" key="1">
    <citation type="submission" date="2018-09" db="EMBL/GenBank/DDBJ databases">
        <title>Zymobacter palmae IAM14233 (=T109) whole genome analysis.</title>
        <authorList>
            <person name="Yanase H."/>
        </authorList>
    </citation>
    <scope>NUCLEOTIDE SEQUENCE [LARGE SCALE GENOMIC DNA]</scope>
    <source>
        <strain evidence="1 2">IAM14233</strain>
    </source>
</reference>
<dbReference type="AlphaFoldDB" id="A0A348HI88"/>
<gene>
    <name evidence="1" type="ORF">ZBT109_2610</name>
</gene>
<keyword evidence="1" id="KW-0540">Nuclease</keyword>